<dbReference type="EMBL" id="CM039428">
    <property type="protein sequence ID" value="KAI4352754.1"/>
    <property type="molecule type" value="Genomic_DNA"/>
</dbReference>
<sequence length="343" mass="37265">MASASASSPSLYSLLLISLLILASHFHASEAQARPPIVKGLSWTFYQSNCPNLETIVRNHLRNVFKVDIGQAPGLLGCDGSVLLNGTASNPGEKETRPNQTLRPEALKTIEVLRALIQQQCGRVVSCADITALAARDAVFLTGGPDFPVPLGRRDSLTFNVTETSNLPSPFSNTTVVLRQMGAKKFDATDVVALSGGHTFGRAHCGTFFRRVSPVQDPTIDQTLANNLRAICPNASSPNTADLDLRTPNLFDNKYYVDLLNRQGLFTSDQDLFTDPRTKPIVQSFALNQTLFFEKFANAMIKMSQLSVLTGNQGEIRSKCSVTNSKSLITSTVVEEVGEIAQF</sequence>
<proteinExistence type="predicted"/>
<evidence type="ECO:0000313" key="2">
    <source>
        <dbReference type="Proteomes" id="UP000828941"/>
    </source>
</evidence>
<dbReference type="Proteomes" id="UP000828941">
    <property type="component" value="Chromosome 3"/>
</dbReference>
<evidence type="ECO:0000313" key="1">
    <source>
        <dbReference type="EMBL" id="KAI4352754.1"/>
    </source>
</evidence>
<organism evidence="1 2">
    <name type="scientific">Bauhinia variegata</name>
    <name type="common">Purple orchid tree</name>
    <name type="synonym">Phanera variegata</name>
    <dbReference type="NCBI Taxonomy" id="167791"/>
    <lineage>
        <taxon>Eukaryota</taxon>
        <taxon>Viridiplantae</taxon>
        <taxon>Streptophyta</taxon>
        <taxon>Embryophyta</taxon>
        <taxon>Tracheophyta</taxon>
        <taxon>Spermatophyta</taxon>
        <taxon>Magnoliopsida</taxon>
        <taxon>eudicotyledons</taxon>
        <taxon>Gunneridae</taxon>
        <taxon>Pentapetalae</taxon>
        <taxon>rosids</taxon>
        <taxon>fabids</taxon>
        <taxon>Fabales</taxon>
        <taxon>Fabaceae</taxon>
        <taxon>Cercidoideae</taxon>
        <taxon>Cercideae</taxon>
        <taxon>Bauhiniinae</taxon>
        <taxon>Bauhinia</taxon>
    </lineage>
</organism>
<comment type="caution">
    <text evidence="1">The sequence shown here is derived from an EMBL/GenBank/DDBJ whole genome shotgun (WGS) entry which is preliminary data.</text>
</comment>
<name>A0ACB9PVA5_BAUVA</name>
<gene>
    <name evidence="1" type="ORF">L6164_006975</name>
</gene>
<keyword evidence="2" id="KW-1185">Reference proteome</keyword>
<protein>
    <submittedName>
        <fullName evidence="1">Uncharacterized protein</fullName>
    </submittedName>
</protein>
<accession>A0ACB9PVA5</accession>
<reference evidence="1 2" key="1">
    <citation type="journal article" date="2022" name="DNA Res.">
        <title>Chromosomal-level genome assembly of the orchid tree Bauhinia variegata (Leguminosae; Cercidoideae) supports the allotetraploid origin hypothesis of Bauhinia.</title>
        <authorList>
            <person name="Zhong Y."/>
            <person name="Chen Y."/>
            <person name="Zheng D."/>
            <person name="Pang J."/>
            <person name="Liu Y."/>
            <person name="Luo S."/>
            <person name="Meng S."/>
            <person name="Qian L."/>
            <person name="Wei D."/>
            <person name="Dai S."/>
            <person name="Zhou R."/>
        </authorList>
    </citation>
    <scope>NUCLEOTIDE SEQUENCE [LARGE SCALE GENOMIC DNA]</scope>
    <source>
        <strain evidence="1">BV-YZ2020</strain>
    </source>
</reference>